<protein>
    <submittedName>
        <fullName evidence="4">Ribosomal protein S18 acetylase RimI-like enzyme</fullName>
    </submittedName>
</protein>
<dbReference type="InterPro" id="IPR050832">
    <property type="entry name" value="Bact_Acetyltransf"/>
</dbReference>
<dbReference type="PROSITE" id="PS51186">
    <property type="entry name" value="GNAT"/>
    <property type="match status" value="1"/>
</dbReference>
<dbReference type="Proteomes" id="UP000542674">
    <property type="component" value="Unassembled WGS sequence"/>
</dbReference>
<keyword evidence="1" id="KW-0808">Transferase</keyword>
<dbReference type="GO" id="GO:0005840">
    <property type="term" value="C:ribosome"/>
    <property type="evidence" value="ECO:0007669"/>
    <property type="project" value="UniProtKB-KW"/>
</dbReference>
<keyword evidence="4" id="KW-0687">Ribonucleoprotein</keyword>
<evidence type="ECO:0000259" key="3">
    <source>
        <dbReference type="PROSITE" id="PS51186"/>
    </source>
</evidence>
<keyword evidence="5" id="KW-1185">Reference proteome</keyword>
<evidence type="ECO:0000256" key="2">
    <source>
        <dbReference type="ARBA" id="ARBA00023315"/>
    </source>
</evidence>
<evidence type="ECO:0000256" key="1">
    <source>
        <dbReference type="ARBA" id="ARBA00022679"/>
    </source>
</evidence>
<dbReference type="SUPFAM" id="SSF55729">
    <property type="entry name" value="Acyl-CoA N-acyltransferases (Nat)"/>
    <property type="match status" value="1"/>
</dbReference>
<dbReference type="CDD" id="cd04301">
    <property type="entry name" value="NAT_SF"/>
    <property type="match status" value="1"/>
</dbReference>
<evidence type="ECO:0000313" key="5">
    <source>
        <dbReference type="Proteomes" id="UP000542674"/>
    </source>
</evidence>
<dbReference type="Gene3D" id="3.40.630.30">
    <property type="match status" value="1"/>
</dbReference>
<reference evidence="4 5" key="1">
    <citation type="submission" date="2020-08" db="EMBL/GenBank/DDBJ databases">
        <title>Sequencing the genomes of 1000 actinobacteria strains.</title>
        <authorList>
            <person name="Klenk H.-P."/>
        </authorList>
    </citation>
    <scope>NUCLEOTIDE SEQUENCE [LARGE SCALE GENOMIC DNA]</scope>
    <source>
        <strain evidence="4 5">DSM 45084</strain>
    </source>
</reference>
<dbReference type="InterPro" id="IPR016181">
    <property type="entry name" value="Acyl_CoA_acyltransferase"/>
</dbReference>
<dbReference type="Pfam" id="PF00583">
    <property type="entry name" value="Acetyltransf_1"/>
    <property type="match status" value="1"/>
</dbReference>
<dbReference type="AlphaFoldDB" id="A0A7W7SZE4"/>
<comment type="caution">
    <text evidence="4">The sequence shown here is derived from an EMBL/GenBank/DDBJ whole genome shotgun (WGS) entry which is preliminary data.</text>
</comment>
<feature type="domain" description="N-acetyltransferase" evidence="3">
    <location>
        <begin position="21"/>
        <end position="148"/>
    </location>
</feature>
<gene>
    <name evidence="4" type="ORF">F4559_001029</name>
</gene>
<dbReference type="EMBL" id="JACHJS010000001">
    <property type="protein sequence ID" value="MBB4963670.1"/>
    <property type="molecule type" value="Genomic_DNA"/>
</dbReference>
<keyword evidence="2" id="KW-0012">Acyltransferase</keyword>
<organism evidence="4 5">
    <name type="scientific">Saccharothrix violaceirubra</name>
    <dbReference type="NCBI Taxonomy" id="413306"/>
    <lineage>
        <taxon>Bacteria</taxon>
        <taxon>Bacillati</taxon>
        <taxon>Actinomycetota</taxon>
        <taxon>Actinomycetes</taxon>
        <taxon>Pseudonocardiales</taxon>
        <taxon>Pseudonocardiaceae</taxon>
        <taxon>Saccharothrix</taxon>
    </lineage>
</organism>
<dbReference type="InterPro" id="IPR000182">
    <property type="entry name" value="GNAT_dom"/>
</dbReference>
<name>A0A7W7SZE4_9PSEU</name>
<dbReference type="RefSeq" id="WP_246445088.1">
    <property type="nucleotide sequence ID" value="NZ_BAABAI010000034.1"/>
</dbReference>
<sequence length="148" mass="16444">MLDGMELDVRALDIDEWPVWRTLRLAALIDSPDAFEASYEYWAQADEERWRKRLAKPSLNAVATLDGEEVGMVTGSPIEERVELLSLWVAPEVRGQGVGDALVRTVVEYAGRRPVSLQLAESNTHARALYLRNGFVEVAPGVLVKVPA</sequence>
<keyword evidence="4" id="KW-0689">Ribosomal protein</keyword>
<proteinExistence type="predicted"/>
<dbReference type="PANTHER" id="PTHR43877:SF2">
    <property type="entry name" value="AMINOALKYLPHOSPHONATE N-ACETYLTRANSFERASE-RELATED"/>
    <property type="match status" value="1"/>
</dbReference>
<dbReference type="GO" id="GO:0016747">
    <property type="term" value="F:acyltransferase activity, transferring groups other than amino-acyl groups"/>
    <property type="evidence" value="ECO:0007669"/>
    <property type="project" value="InterPro"/>
</dbReference>
<dbReference type="PANTHER" id="PTHR43877">
    <property type="entry name" value="AMINOALKYLPHOSPHONATE N-ACETYLTRANSFERASE-RELATED-RELATED"/>
    <property type="match status" value="1"/>
</dbReference>
<accession>A0A7W7SZE4</accession>
<evidence type="ECO:0000313" key="4">
    <source>
        <dbReference type="EMBL" id="MBB4963670.1"/>
    </source>
</evidence>